<dbReference type="InterPro" id="IPR036388">
    <property type="entry name" value="WH-like_DNA-bd_sf"/>
</dbReference>
<dbReference type="GO" id="GO:0003677">
    <property type="term" value="F:DNA binding"/>
    <property type="evidence" value="ECO:0007669"/>
    <property type="project" value="UniProtKB-KW"/>
</dbReference>
<dbReference type="PANTHER" id="PTHR43252:SF6">
    <property type="entry name" value="NEGATIVE TRANSCRIPTION REGULATOR PADR"/>
    <property type="match status" value="1"/>
</dbReference>
<dbReference type="AlphaFoldDB" id="A0A2M8Z193"/>
<dbReference type="SUPFAM" id="SSF46785">
    <property type="entry name" value="Winged helix' DNA-binding domain"/>
    <property type="match status" value="1"/>
</dbReference>
<gene>
    <name evidence="2" type="ORF">H171_0660</name>
</gene>
<dbReference type="OrthoDB" id="9783723at2"/>
<dbReference type="RefSeq" id="WP_100303866.1">
    <property type="nucleotide sequence ID" value="NZ_PGET01000001.1"/>
</dbReference>
<keyword evidence="2" id="KW-0238">DNA-binding</keyword>
<comment type="caution">
    <text evidence="2">The sequence shown here is derived from an EMBL/GenBank/DDBJ whole genome shotgun (WGS) entry which is preliminary data.</text>
</comment>
<evidence type="ECO:0000313" key="2">
    <source>
        <dbReference type="EMBL" id="PJJ27202.1"/>
    </source>
</evidence>
<dbReference type="PANTHER" id="PTHR43252">
    <property type="entry name" value="TRANSCRIPTIONAL REGULATOR YQJI"/>
    <property type="match status" value="1"/>
</dbReference>
<reference evidence="2 3" key="1">
    <citation type="submission" date="2017-11" db="EMBL/GenBank/DDBJ databases">
        <title>Understudied soil microbes with underappreciated capabilities: Untangling the Clostridium saccharolyticum group.</title>
        <authorList>
            <person name="Leschine S."/>
        </authorList>
    </citation>
    <scope>NUCLEOTIDE SEQUENCE [LARGE SCALE GENOMIC DNA]</scope>
    <source>
        <strain evidence="2 3">18A</strain>
    </source>
</reference>
<evidence type="ECO:0000313" key="3">
    <source>
        <dbReference type="Proteomes" id="UP000231092"/>
    </source>
</evidence>
<dbReference type="InterPro" id="IPR036390">
    <property type="entry name" value="WH_DNA-bd_sf"/>
</dbReference>
<dbReference type="InterPro" id="IPR005149">
    <property type="entry name" value="Tscrpt_reg_PadR_N"/>
</dbReference>
<dbReference type="Proteomes" id="UP000231092">
    <property type="component" value="Unassembled WGS sequence"/>
</dbReference>
<protein>
    <submittedName>
        <fullName evidence="2">DNA-binding PadR family transcriptional regulator</fullName>
    </submittedName>
</protein>
<sequence>MIELIILGFLSYNDPLTLYDIKKGMERSTEYFASTSQGAIHPALVKLEKNGYIISKEEVKNNRTKKLYRITDSGRERFSILMRQDLGSDKYKSTQLLKMLFFNELTKEERLESINLHIKNFKNMQQDLVNIRDEGNLRLEEMGLSPDNHRPAKYENDALAFGLAYTSFVIKWFEDYFIRIEEEL</sequence>
<dbReference type="EMBL" id="PGET01000001">
    <property type="protein sequence ID" value="PJJ27202.1"/>
    <property type="molecule type" value="Genomic_DNA"/>
</dbReference>
<feature type="domain" description="Transcription regulator PadR N-terminal" evidence="1">
    <location>
        <begin position="6"/>
        <end position="78"/>
    </location>
</feature>
<dbReference type="Pfam" id="PF03551">
    <property type="entry name" value="PadR"/>
    <property type="match status" value="1"/>
</dbReference>
<accession>A0A2M8Z193</accession>
<evidence type="ECO:0000259" key="1">
    <source>
        <dbReference type="Pfam" id="PF03551"/>
    </source>
</evidence>
<dbReference type="Gene3D" id="1.10.10.10">
    <property type="entry name" value="Winged helix-like DNA-binding domain superfamily/Winged helix DNA-binding domain"/>
    <property type="match status" value="1"/>
</dbReference>
<name>A0A2M8Z193_9FIRM</name>
<proteinExistence type="predicted"/>
<organism evidence="2 3">
    <name type="scientific">[Clostridium] celerecrescens 18A</name>
    <dbReference type="NCBI Taxonomy" id="1286362"/>
    <lineage>
        <taxon>Bacteria</taxon>
        <taxon>Bacillati</taxon>
        <taxon>Bacillota</taxon>
        <taxon>Clostridia</taxon>
        <taxon>Lachnospirales</taxon>
        <taxon>Lachnospiraceae</taxon>
        <taxon>Lacrimispora</taxon>
    </lineage>
</organism>